<evidence type="ECO:0000313" key="3">
    <source>
        <dbReference type="Proteomes" id="UP000269974"/>
    </source>
</evidence>
<accession>A0A7Z8YB39</accession>
<dbReference type="Proteomes" id="UP000269974">
    <property type="component" value="Unassembled WGS sequence"/>
</dbReference>
<dbReference type="EMBL" id="UYIO01000001">
    <property type="protein sequence ID" value="VDG76193.1"/>
    <property type="molecule type" value="Genomic_DNA"/>
</dbReference>
<evidence type="ECO:0000313" key="1">
    <source>
        <dbReference type="EMBL" id="VDG76193.1"/>
    </source>
</evidence>
<proteinExistence type="predicted"/>
<evidence type="ECO:0000313" key="2">
    <source>
        <dbReference type="EMBL" id="VDG77321.1"/>
    </source>
</evidence>
<dbReference type="EMBL" id="UYIO01000001">
    <property type="protein sequence ID" value="VDG77321.1"/>
    <property type="molecule type" value="Genomic_DNA"/>
</dbReference>
<comment type="caution">
    <text evidence="2">The sequence shown here is derived from an EMBL/GenBank/DDBJ whole genome shotgun (WGS) entry which is preliminary data.</text>
</comment>
<reference evidence="2 3" key="1">
    <citation type="submission" date="2018-11" db="EMBL/GenBank/DDBJ databases">
        <authorList>
            <consortium name="Pathogen Informatics"/>
        </authorList>
    </citation>
    <scope>NUCLEOTIDE SEQUENCE [LARGE SCALE GENOMIC DNA]</scope>
    <source>
        <strain evidence="2 3">NCTC10327</strain>
    </source>
</reference>
<organism evidence="2 3">
    <name type="scientific">Actinobaculum suis</name>
    <dbReference type="NCBI Taxonomy" id="1657"/>
    <lineage>
        <taxon>Bacteria</taxon>
        <taxon>Bacillati</taxon>
        <taxon>Actinomycetota</taxon>
        <taxon>Actinomycetes</taxon>
        <taxon>Actinomycetales</taxon>
        <taxon>Actinomycetaceae</taxon>
        <taxon>Actinobaculum</taxon>
    </lineage>
</organism>
<gene>
    <name evidence="1" type="ORF">NCTC10327_00855</name>
    <name evidence="2" type="ORF">NCTC10327_01929</name>
</gene>
<dbReference type="AlphaFoldDB" id="A0A7Z8YB39"/>
<name>A0A7Z8YB39_9ACTO</name>
<protein>
    <submittedName>
        <fullName evidence="2">Uncharacterized protein</fullName>
    </submittedName>
</protein>
<sequence>MGLLDDSTKTLRAFEELCRAFIRQGNKISEAYGEEYAAQMRLHCRDALVDIWMAMGQLRKYTRIADMARAQLDTDGGNCDER</sequence>